<organism evidence="13 14">
    <name type="scientific">Schizopora paradoxa</name>
    <dbReference type="NCBI Taxonomy" id="27342"/>
    <lineage>
        <taxon>Eukaryota</taxon>
        <taxon>Fungi</taxon>
        <taxon>Dikarya</taxon>
        <taxon>Basidiomycota</taxon>
        <taxon>Agaricomycotina</taxon>
        <taxon>Agaricomycetes</taxon>
        <taxon>Hymenochaetales</taxon>
        <taxon>Schizoporaceae</taxon>
        <taxon>Schizopora</taxon>
    </lineage>
</organism>
<evidence type="ECO:0000256" key="9">
    <source>
        <dbReference type="ARBA" id="ARBA00048679"/>
    </source>
</evidence>
<dbReference type="InterPro" id="IPR000719">
    <property type="entry name" value="Prot_kinase_dom"/>
</dbReference>
<name>A0A0H2RHJ6_9AGAM</name>
<comment type="catalytic activity">
    <reaction evidence="9">
        <text>L-seryl-[protein] + ATP = O-phospho-L-seryl-[protein] + ADP + H(+)</text>
        <dbReference type="Rhea" id="RHEA:17989"/>
        <dbReference type="Rhea" id="RHEA-COMP:9863"/>
        <dbReference type="Rhea" id="RHEA-COMP:11604"/>
        <dbReference type="ChEBI" id="CHEBI:15378"/>
        <dbReference type="ChEBI" id="CHEBI:29999"/>
        <dbReference type="ChEBI" id="CHEBI:30616"/>
        <dbReference type="ChEBI" id="CHEBI:83421"/>
        <dbReference type="ChEBI" id="CHEBI:456216"/>
        <dbReference type="EC" id="2.7.11.1"/>
    </reaction>
</comment>
<dbReference type="InterPro" id="IPR008271">
    <property type="entry name" value="Ser/Thr_kinase_AS"/>
</dbReference>
<keyword evidence="5 13" id="KW-0418">Kinase</keyword>
<comment type="catalytic activity">
    <reaction evidence="8">
        <text>L-threonyl-[protein] + ATP = O-phospho-L-threonyl-[protein] + ADP + H(+)</text>
        <dbReference type="Rhea" id="RHEA:46608"/>
        <dbReference type="Rhea" id="RHEA-COMP:11060"/>
        <dbReference type="Rhea" id="RHEA-COMP:11605"/>
        <dbReference type="ChEBI" id="CHEBI:15378"/>
        <dbReference type="ChEBI" id="CHEBI:30013"/>
        <dbReference type="ChEBI" id="CHEBI:30616"/>
        <dbReference type="ChEBI" id="CHEBI:61977"/>
        <dbReference type="ChEBI" id="CHEBI:456216"/>
        <dbReference type="EC" id="2.7.11.1"/>
    </reaction>
</comment>
<dbReference type="AlphaFoldDB" id="A0A0H2RHJ6"/>
<feature type="binding site" evidence="10">
    <location>
        <position position="211"/>
    </location>
    <ligand>
        <name>ATP</name>
        <dbReference type="ChEBI" id="CHEBI:30616"/>
    </ligand>
</feature>
<evidence type="ECO:0000256" key="11">
    <source>
        <dbReference type="SAM" id="MobiDB-lite"/>
    </source>
</evidence>
<evidence type="ECO:0000259" key="12">
    <source>
        <dbReference type="PROSITE" id="PS50011"/>
    </source>
</evidence>
<accession>A0A0H2RHJ6</accession>
<gene>
    <name evidence="13" type="ORF">SCHPADRAFT_855434</name>
</gene>
<dbReference type="InParanoid" id="A0A0H2RHJ6"/>
<dbReference type="PROSITE" id="PS00108">
    <property type="entry name" value="PROTEIN_KINASE_ST"/>
    <property type="match status" value="1"/>
</dbReference>
<dbReference type="GO" id="GO:0004674">
    <property type="term" value="F:protein serine/threonine kinase activity"/>
    <property type="evidence" value="ECO:0007669"/>
    <property type="project" value="UniProtKB-KW"/>
</dbReference>
<dbReference type="OrthoDB" id="1405469at2759"/>
<dbReference type="EMBL" id="KQ086001">
    <property type="protein sequence ID" value="KLO11390.1"/>
    <property type="molecule type" value="Genomic_DNA"/>
</dbReference>
<keyword evidence="2" id="KW-0723">Serine/threonine-protein kinase</keyword>
<dbReference type="InterPro" id="IPR017441">
    <property type="entry name" value="Protein_kinase_ATP_BS"/>
</dbReference>
<proteinExistence type="inferred from homology"/>
<evidence type="ECO:0000313" key="13">
    <source>
        <dbReference type="EMBL" id="KLO11390.1"/>
    </source>
</evidence>
<evidence type="ECO:0000256" key="4">
    <source>
        <dbReference type="ARBA" id="ARBA00022741"/>
    </source>
</evidence>
<dbReference type="PANTHER" id="PTHR11042">
    <property type="entry name" value="EUKARYOTIC TRANSLATION INITIATION FACTOR 2-ALPHA KINASE EIF2-ALPHA KINASE -RELATED"/>
    <property type="match status" value="1"/>
</dbReference>
<evidence type="ECO:0000256" key="3">
    <source>
        <dbReference type="ARBA" id="ARBA00022679"/>
    </source>
</evidence>
<evidence type="ECO:0000256" key="7">
    <source>
        <dbReference type="ARBA" id="ARBA00037982"/>
    </source>
</evidence>
<dbReference type="STRING" id="27342.A0A0H2RHJ6"/>
<dbReference type="Gene3D" id="3.30.200.20">
    <property type="entry name" value="Phosphorylase Kinase, domain 1"/>
    <property type="match status" value="1"/>
</dbReference>
<dbReference type="PANTHER" id="PTHR11042:SF138">
    <property type="entry name" value="SERINE_THREONINE-PROTEIN KINASE IKS1-RELATED"/>
    <property type="match status" value="1"/>
</dbReference>
<keyword evidence="4 10" id="KW-0547">Nucleotide-binding</keyword>
<feature type="region of interest" description="Disordered" evidence="11">
    <location>
        <begin position="133"/>
        <end position="163"/>
    </location>
</feature>
<keyword evidence="14" id="KW-1185">Reference proteome</keyword>
<dbReference type="InterPro" id="IPR050339">
    <property type="entry name" value="CC_SR_Kinase"/>
</dbReference>
<feature type="compositionally biased region" description="Polar residues" evidence="11">
    <location>
        <begin position="147"/>
        <end position="161"/>
    </location>
</feature>
<evidence type="ECO:0000256" key="2">
    <source>
        <dbReference type="ARBA" id="ARBA00022527"/>
    </source>
</evidence>
<keyword evidence="6 10" id="KW-0067">ATP-binding</keyword>
<dbReference type="FunFam" id="3.30.200.20:FF:000306">
    <property type="entry name" value="IKS protein kinase"/>
    <property type="match status" value="1"/>
</dbReference>
<evidence type="ECO:0000256" key="6">
    <source>
        <dbReference type="ARBA" id="ARBA00022840"/>
    </source>
</evidence>
<dbReference type="Gene3D" id="1.10.510.10">
    <property type="entry name" value="Transferase(Phosphotransferase) domain 1"/>
    <property type="match status" value="1"/>
</dbReference>
<evidence type="ECO:0000256" key="1">
    <source>
        <dbReference type="ARBA" id="ARBA00012513"/>
    </source>
</evidence>
<evidence type="ECO:0000313" key="14">
    <source>
        <dbReference type="Proteomes" id="UP000053477"/>
    </source>
</evidence>
<sequence>MSDGPLDDDGTPNSSFQSSPSNVLAVLPDSDLSTDADNVDDAPRSSAVIGRDSALPVWRPILSDSSQVVLYNAASHALTVRRHEGFADSHSTCPYCNRPLQQQQSDTLPLFDESQAEHTRVSNYFQLLEVANETNSRPASPRGPRLRSTSGFSGETRTNGGPTFKAETMAEGYFNAFFKEEQKLGMGANGSVYLCQHILDGNLLGHFAVKKIAVGQSHSYLTKILREVRLLETLRHPNIITYHHAWLESYQFSSFGPRVPTLFVLMQWAEGGSLDDFIETRLGHPHNDFPTLSDHLRNPSGRNNMVRKKSDRIRAFRAAQRQSEQERQQRREERVKGVRTAIHLLSAVEAKSLFSDVATGLAFLHDKSILHLDLKPGNVLLTWDDEALIPRAMLSDFGTSRDMVQPSSRRTGNTGTLEYAAPETLPSPTGLLMQVDSRADMWSLGMILHMLLFFKLPYLHYSGAKEKDGDSDIHILEKEVQSYEGFYSTPALLDTLESRGFPSAYLLLLEGLLHRKPQMRPTMDRVMRGLREGTLDPLSLGRHDVGEGALLVRRPSHSKERTDGTNRRTSPEIRDEIKVAEVLPDSDLVDDAEDAPPILALPQPLPPPSFVPGAIQPLLTPWANQIHDLTTLPRRYFIRGLKSCLLLLKVMMLLTLCSEGHPEPLFSCFILGVAISDTWSDDLWISVLLGLLHVVILRQHCSNGRCCV</sequence>
<dbReference type="GO" id="GO:0005737">
    <property type="term" value="C:cytoplasm"/>
    <property type="evidence" value="ECO:0007669"/>
    <property type="project" value="TreeGrafter"/>
</dbReference>
<evidence type="ECO:0000256" key="8">
    <source>
        <dbReference type="ARBA" id="ARBA00047899"/>
    </source>
</evidence>
<feature type="compositionally biased region" description="Acidic residues" evidence="11">
    <location>
        <begin position="1"/>
        <end position="10"/>
    </location>
</feature>
<dbReference type="SUPFAM" id="SSF56112">
    <property type="entry name" value="Protein kinase-like (PK-like)"/>
    <property type="match status" value="1"/>
</dbReference>
<feature type="region of interest" description="Disordered" evidence="11">
    <location>
        <begin position="1"/>
        <end position="44"/>
    </location>
</feature>
<evidence type="ECO:0000256" key="5">
    <source>
        <dbReference type="ARBA" id="ARBA00022777"/>
    </source>
</evidence>
<reference evidence="13 14" key="1">
    <citation type="submission" date="2015-04" db="EMBL/GenBank/DDBJ databases">
        <title>Complete genome sequence of Schizopora paradoxa KUC8140, a cosmopolitan wood degrader in East Asia.</title>
        <authorList>
            <consortium name="DOE Joint Genome Institute"/>
            <person name="Min B."/>
            <person name="Park H."/>
            <person name="Jang Y."/>
            <person name="Kim J.-J."/>
            <person name="Kim K.H."/>
            <person name="Pangilinan J."/>
            <person name="Lipzen A."/>
            <person name="Riley R."/>
            <person name="Grigoriev I.V."/>
            <person name="Spatafora J.W."/>
            <person name="Choi I.-G."/>
        </authorList>
    </citation>
    <scope>NUCLEOTIDE SEQUENCE [LARGE SCALE GENOMIC DNA]</scope>
    <source>
        <strain evidence="13 14">KUC8140</strain>
    </source>
</reference>
<comment type="similarity">
    <text evidence="7">Belongs to the protein kinase superfamily. Ser/Thr protein kinase family. GCN2 subfamily.</text>
</comment>
<dbReference type="Proteomes" id="UP000053477">
    <property type="component" value="Unassembled WGS sequence"/>
</dbReference>
<dbReference type="GO" id="GO:0005524">
    <property type="term" value="F:ATP binding"/>
    <property type="evidence" value="ECO:0007669"/>
    <property type="project" value="UniProtKB-UniRule"/>
</dbReference>
<dbReference type="GO" id="GO:0005634">
    <property type="term" value="C:nucleus"/>
    <property type="evidence" value="ECO:0007669"/>
    <property type="project" value="TreeGrafter"/>
</dbReference>
<keyword evidence="3" id="KW-0808">Transferase</keyword>
<dbReference type="Pfam" id="PF00069">
    <property type="entry name" value="Pkinase"/>
    <property type="match status" value="2"/>
</dbReference>
<dbReference type="EC" id="2.7.11.1" evidence="1"/>
<evidence type="ECO:0000256" key="10">
    <source>
        <dbReference type="PROSITE-ProRule" id="PRU10141"/>
    </source>
</evidence>
<dbReference type="PROSITE" id="PS50011">
    <property type="entry name" value="PROTEIN_KINASE_DOM"/>
    <property type="match status" value="1"/>
</dbReference>
<dbReference type="PROSITE" id="PS00107">
    <property type="entry name" value="PROTEIN_KINASE_ATP"/>
    <property type="match status" value="1"/>
</dbReference>
<feature type="domain" description="Protein kinase" evidence="12">
    <location>
        <begin position="178"/>
        <end position="535"/>
    </location>
</feature>
<protein>
    <recommendedName>
        <fullName evidence="1">non-specific serine/threonine protein kinase</fullName>
        <ecNumber evidence="1">2.7.11.1</ecNumber>
    </recommendedName>
</protein>
<feature type="compositionally biased region" description="Polar residues" evidence="11">
    <location>
        <begin position="11"/>
        <end position="22"/>
    </location>
</feature>
<dbReference type="InterPro" id="IPR011009">
    <property type="entry name" value="Kinase-like_dom_sf"/>
</dbReference>
<dbReference type="SMART" id="SM00220">
    <property type="entry name" value="S_TKc"/>
    <property type="match status" value="1"/>
</dbReference>